<evidence type="ECO:0000313" key="9">
    <source>
        <dbReference type="EMBL" id="TWJ18298.1"/>
    </source>
</evidence>
<comment type="caution">
    <text evidence="9">The sequence shown here is derived from an EMBL/GenBank/DDBJ whole genome shotgun (WGS) entry which is preliminary data.</text>
</comment>
<dbReference type="EC" id="3.1.2.20" evidence="5"/>
<dbReference type="NCBIfam" id="TIGR00369">
    <property type="entry name" value="unchar_dom_1"/>
    <property type="match status" value="1"/>
</dbReference>
<protein>
    <recommendedName>
        <fullName evidence="6">Medium/long-chain acyl-CoA thioesterase YigI</fullName>
        <ecNumber evidence="5">3.1.2.20</ecNumber>
    </recommendedName>
</protein>
<dbReference type="GO" id="GO:0047617">
    <property type="term" value="F:fatty acyl-CoA hydrolase activity"/>
    <property type="evidence" value="ECO:0007669"/>
    <property type="project" value="UniProtKB-EC"/>
</dbReference>
<gene>
    <name evidence="9" type="ORF">JN12_02701</name>
</gene>
<evidence type="ECO:0000256" key="1">
    <source>
        <dbReference type="ARBA" id="ARBA00022801"/>
    </source>
</evidence>
<evidence type="ECO:0000256" key="6">
    <source>
        <dbReference type="ARBA" id="ARBA00040062"/>
    </source>
</evidence>
<dbReference type="Proteomes" id="UP000319449">
    <property type="component" value="Unassembled WGS sequence"/>
</dbReference>
<dbReference type="PANTHER" id="PTHR43240:SF20">
    <property type="entry name" value="MEDIUM_LONG-CHAIN ACYL-COA THIOESTERASE YIGI"/>
    <property type="match status" value="1"/>
</dbReference>
<comment type="catalytic activity">
    <reaction evidence="7">
        <text>a medium-chain fatty acyl-CoA + H2O = a medium-chain fatty acid + CoA + H(+)</text>
        <dbReference type="Rhea" id="RHEA:68184"/>
        <dbReference type="ChEBI" id="CHEBI:15377"/>
        <dbReference type="ChEBI" id="CHEBI:15378"/>
        <dbReference type="ChEBI" id="CHEBI:57287"/>
        <dbReference type="ChEBI" id="CHEBI:59558"/>
        <dbReference type="ChEBI" id="CHEBI:90546"/>
    </reaction>
</comment>
<evidence type="ECO:0000256" key="4">
    <source>
        <dbReference type="ARBA" id="ARBA00038381"/>
    </source>
</evidence>
<dbReference type="PANTHER" id="PTHR43240">
    <property type="entry name" value="1,4-DIHYDROXY-2-NAPHTHOYL-COA THIOESTERASE 1"/>
    <property type="match status" value="1"/>
</dbReference>
<evidence type="ECO:0000256" key="3">
    <source>
        <dbReference type="ARBA" id="ARBA00036002"/>
    </source>
</evidence>
<evidence type="ECO:0000313" key="10">
    <source>
        <dbReference type="Proteomes" id="UP000319449"/>
    </source>
</evidence>
<evidence type="ECO:0000256" key="5">
    <source>
        <dbReference type="ARBA" id="ARBA00038894"/>
    </source>
</evidence>
<keyword evidence="10" id="KW-1185">Reference proteome</keyword>
<dbReference type="EMBL" id="VLLN01000017">
    <property type="protein sequence ID" value="TWJ18298.1"/>
    <property type="molecule type" value="Genomic_DNA"/>
</dbReference>
<dbReference type="Pfam" id="PF03061">
    <property type="entry name" value="4HBT"/>
    <property type="match status" value="1"/>
</dbReference>
<dbReference type="InterPro" id="IPR003736">
    <property type="entry name" value="PAAI_dom"/>
</dbReference>
<dbReference type="InterPro" id="IPR006683">
    <property type="entry name" value="Thioestr_dom"/>
</dbReference>
<reference evidence="9 10" key="1">
    <citation type="submission" date="2019-07" db="EMBL/GenBank/DDBJ databases">
        <title>Genomic Encyclopedia of Archaeal and Bacterial Type Strains, Phase II (KMG-II): from individual species to whole genera.</title>
        <authorList>
            <person name="Goeker M."/>
        </authorList>
    </citation>
    <scope>NUCLEOTIDE SEQUENCE [LARGE SCALE GENOMIC DNA]</scope>
    <source>
        <strain evidence="9 10">ATCC BAA-1139</strain>
    </source>
</reference>
<name>A0A562VK88_9BACT</name>
<dbReference type="RefSeq" id="WP_145023618.1">
    <property type="nucleotide sequence ID" value="NZ_VLLN01000017.1"/>
</dbReference>
<dbReference type="OrthoDB" id="5297685at2"/>
<dbReference type="AlphaFoldDB" id="A0A562VK88"/>
<dbReference type="Gene3D" id="3.10.129.10">
    <property type="entry name" value="Hotdog Thioesterase"/>
    <property type="match status" value="1"/>
</dbReference>
<evidence type="ECO:0000259" key="8">
    <source>
        <dbReference type="Pfam" id="PF03061"/>
    </source>
</evidence>
<dbReference type="CDD" id="cd03443">
    <property type="entry name" value="PaaI_thioesterase"/>
    <property type="match status" value="1"/>
</dbReference>
<evidence type="ECO:0000256" key="7">
    <source>
        <dbReference type="ARBA" id="ARBA00048062"/>
    </source>
</evidence>
<sequence length="145" mass="15544">MVKFQPTDLHFEARVRSSFEKQGVMATIGAHLIKVVPGEVEIEFPYSLSLSQQNGYIHAGVMTTVVDSACGYAAYTLMPVEAEVLTIEYKVNFMSPAVGEIFKGSGKVVKAGRNITVCAGDVIAVANGKEKVVATMLATMIAVRT</sequence>
<comment type="catalytic activity">
    <reaction evidence="2">
        <text>a fatty acyl-CoA + H2O = a fatty acid + CoA + H(+)</text>
        <dbReference type="Rhea" id="RHEA:16781"/>
        <dbReference type="ChEBI" id="CHEBI:15377"/>
        <dbReference type="ChEBI" id="CHEBI:15378"/>
        <dbReference type="ChEBI" id="CHEBI:28868"/>
        <dbReference type="ChEBI" id="CHEBI:57287"/>
        <dbReference type="ChEBI" id="CHEBI:77636"/>
        <dbReference type="EC" id="3.1.2.20"/>
    </reaction>
</comment>
<keyword evidence="1" id="KW-0378">Hydrolase</keyword>
<feature type="domain" description="Thioesterase" evidence="8">
    <location>
        <begin position="54"/>
        <end position="124"/>
    </location>
</feature>
<proteinExistence type="inferred from homology"/>
<dbReference type="InterPro" id="IPR029069">
    <property type="entry name" value="HotDog_dom_sf"/>
</dbReference>
<accession>A0A562VK88</accession>
<comment type="catalytic activity">
    <reaction evidence="3">
        <text>a long-chain fatty acyl-CoA + H2O = a long-chain fatty acid + CoA + H(+)</text>
        <dbReference type="Rhea" id="RHEA:67680"/>
        <dbReference type="ChEBI" id="CHEBI:15377"/>
        <dbReference type="ChEBI" id="CHEBI:15378"/>
        <dbReference type="ChEBI" id="CHEBI:57287"/>
        <dbReference type="ChEBI" id="CHEBI:57560"/>
        <dbReference type="ChEBI" id="CHEBI:83139"/>
    </reaction>
</comment>
<dbReference type="SUPFAM" id="SSF54637">
    <property type="entry name" value="Thioesterase/thiol ester dehydrase-isomerase"/>
    <property type="match status" value="1"/>
</dbReference>
<evidence type="ECO:0000256" key="2">
    <source>
        <dbReference type="ARBA" id="ARBA00035880"/>
    </source>
</evidence>
<organism evidence="9 10">
    <name type="scientific">Geobacter argillaceus</name>
    <dbReference type="NCBI Taxonomy" id="345631"/>
    <lineage>
        <taxon>Bacteria</taxon>
        <taxon>Pseudomonadati</taxon>
        <taxon>Thermodesulfobacteriota</taxon>
        <taxon>Desulfuromonadia</taxon>
        <taxon>Geobacterales</taxon>
        <taxon>Geobacteraceae</taxon>
        <taxon>Geobacter</taxon>
    </lineage>
</organism>
<comment type="similarity">
    <text evidence="4">Belongs to the YigI thioesterase family.</text>
</comment>